<keyword evidence="1" id="KW-0732">Signal</keyword>
<name>A0ABP7R2W6_9PSEU</name>
<dbReference type="RefSeq" id="WP_344871163.1">
    <property type="nucleotide sequence ID" value="NZ_BAABAL010000005.1"/>
</dbReference>
<sequence>MRRRFSAALAAVAAIAALGLANTASAAAGEAQGAKFPCGYYTNWADWSYYGHCGSGWVKIEVKKLIASNYILCVGPGTTHLGAEPWTTGAVYIGQSCAKPR</sequence>
<evidence type="ECO:0000256" key="1">
    <source>
        <dbReference type="SAM" id="SignalP"/>
    </source>
</evidence>
<keyword evidence="3" id="KW-1185">Reference proteome</keyword>
<dbReference type="EMBL" id="BAABAL010000005">
    <property type="protein sequence ID" value="GAA3991747.1"/>
    <property type="molecule type" value="Genomic_DNA"/>
</dbReference>
<evidence type="ECO:0000313" key="3">
    <source>
        <dbReference type="Proteomes" id="UP001501747"/>
    </source>
</evidence>
<proteinExistence type="predicted"/>
<feature type="chain" id="PRO_5045516462" evidence="1">
    <location>
        <begin position="27"/>
        <end position="101"/>
    </location>
</feature>
<dbReference type="Proteomes" id="UP001501747">
    <property type="component" value="Unassembled WGS sequence"/>
</dbReference>
<reference evidence="3" key="1">
    <citation type="journal article" date="2019" name="Int. J. Syst. Evol. Microbiol.">
        <title>The Global Catalogue of Microorganisms (GCM) 10K type strain sequencing project: providing services to taxonomists for standard genome sequencing and annotation.</title>
        <authorList>
            <consortium name="The Broad Institute Genomics Platform"/>
            <consortium name="The Broad Institute Genome Sequencing Center for Infectious Disease"/>
            <person name="Wu L."/>
            <person name="Ma J."/>
        </authorList>
    </citation>
    <scope>NUCLEOTIDE SEQUENCE [LARGE SCALE GENOMIC DNA]</scope>
    <source>
        <strain evidence="3">JCM 17342</strain>
    </source>
</reference>
<feature type="signal peptide" evidence="1">
    <location>
        <begin position="1"/>
        <end position="26"/>
    </location>
</feature>
<dbReference type="InterPro" id="IPR045935">
    <property type="entry name" value="DUF6355"/>
</dbReference>
<evidence type="ECO:0000313" key="2">
    <source>
        <dbReference type="EMBL" id="GAA3991747.1"/>
    </source>
</evidence>
<dbReference type="Pfam" id="PF19882">
    <property type="entry name" value="DUF6355"/>
    <property type="match status" value="1"/>
</dbReference>
<comment type="caution">
    <text evidence="2">The sequence shown here is derived from an EMBL/GenBank/DDBJ whole genome shotgun (WGS) entry which is preliminary data.</text>
</comment>
<gene>
    <name evidence="2" type="ORF">GCM10022247_08360</name>
</gene>
<accession>A0ABP7R2W6</accession>
<organism evidence="2 3">
    <name type="scientific">Allokutzneria multivorans</name>
    <dbReference type="NCBI Taxonomy" id="1142134"/>
    <lineage>
        <taxon>Bacteria</taxon>
        <taxon>Bacillati</taxon>
        <taxon>Actinomycetota</taxon>
        <taxon>Actinomycetes</taxon>
        <taxon>Pseudonocardiales</taxon>
        <taxon>Pseudonocardiaceae</taxon>
        <taxon>Allokutzneria</taxon>
    </lineage>
</organism>
<protein>
    <submittedName>
        <fullName evidence="2">Uncharacterized protein</fullName>
    </submittedName>
</protein>